<keyword evidence="2" id="KW-0328">Glycosyltransferase</keyword>
<dbReference type="PANTHER" id="PTHR46401">
    <property type="entry name" value="GLYCOSYLTRANSFERASE WBBK-RELATED"/>
    <property type="match status" value="1"/>
</dbReference>
<keyword evidence="3" id="KW-1185">Reference proteome</keyword>
<dbReference type="PANTHER" id="PTHR46401:SF2">
    <property type="entry name" value="GLYCOSYLTRANSFERASE WBBK-RELATED"/>
    <property type="match status" value="1"/>
</dbReference>
<dbReference type="Gene3D" id="3.40.50.2000">
    <property type="entry name" value="Glycogen Phosphorylase B"/>
    <property type="match status" value="1"/>
</dbReference>
<dbReference type="AlphaFoldDB" id="A0A512AJE9"/>
<name>A0A512AJE9_9SPHN</name>
<reference evidence="2 3" key="1">
    <citation type="submission" date="2019-07" db="EMBL/GenBank/DDBJ databases">
        <title>Whole genome shotgun sequence of Novosphingobium sediminis NBRC 106119.</title>
        <authorList>
            <person name="Hosoyama A."/>
            <person name="Uohara A."/>
            <person name="Ohji S."/>
            <person name="Ichikawa N."/>
        </authorList>
    </citation>
    <scope>NUCLEOTIDE SEQUENCE [LARGE SCALE GENOMIC DNA]</scope>
    <source>
        <strain evidence="2 3">NBRC 106119</strain>
    </source>
</reference>
<dbReference type="CDD" id="cd03809">
    <property type="entry name" value="GT4_MtfB-like"/>
    <property type="match status" value="1"/>
</dbReference>
<dbReference type="SUPFAM" id="SSF53756">
    <property type="entry name" value="UDP-Glycosyltransferase/glycogen phosphorylase"/>
    <property type="match status" value="1"/>
</dbReference>
<dbReference type="GO" id="GO:0016757">
    <property type="term" value="F:glycosyltransferase activity"/>
    <property type="evidence" value="ECO:0007669"/>
    <property type="project" value="UniProtKB-KW"/>
</dbReference>
<sequence>MRRVVFNGKFRAGGLNGVHRVAARLIAEVDDLLATTPAPDDPLCALIVPKGCADGLPLSAIQLIEDDQPASQAWEQLRLPRLAAGGLLVNLANLAPVAHRPKLTLLHDAQFLRGDSSYPWRQRVGYRLLTPLMARSSARVLTVSAYSADELARGGVTGKAGAEVLHNGADHILEVAPDPAALSRLGLSPRNYAVMFGSPKAYKNNAVVFAAFADGALAPLRLVVVGPPRCALEDAGLVPPTDAVFAGPCDDAALRALYEGAAVLLFPSRTEGFGLPPVEAMLCGCPVIAAPCGAVPEICGDAALYADPDDPKSWRRAITRLPREALVAAGYARAARYTWARAGRMLLSSLRELARKT</sequence>
<dbReference type="OrthoDB" id="9801609at2"/>
<evidence type="ECO:0000313" key="2">
    <source>
        <dbReference type="EMBL" id="GEN99800.1"/>
    </source>
</evidence>
<keyword evidence="1 2" id="KW-0808">Transferase</keyword>
<dbReference type="EMBL" id="BJYR01000011">
    <property type="protein sequence ID" value="GEN99800.1"/>
    <property type="molecule type" value="Genomic_DNA"/>
</dbReference>
<dbReference type="Proteomes" id="UP000321464">
    <property type="component" value="Unassembled WGS sequence"/>
</dbReference>
<organism evidence="2 3">
    <name type="scientific">Novosphingobium sediminis</name>
    <dbReference type="NCBI Taxonomy" id="707214"/>
    <lineage>
        <taxon>Bacteria</taxon>
        <taxon>Pseudomonadati</taxon>
        <taxon>Pseudomonadota</taxon>
        <taxon>Alphaproteobacteria</taxon>
        <taxon>Sphingomonadales</taxon>
        <taxon>Sphingomonadaceae</taxon>
        <taxon>Novosphingobium</taxon>
    </lineage>
</organism>
<gene>
    <name evidence="2" type="ORF">NSE01_16330</name>
</gene>
<dbReference type="GO" id="GO:0009103">
    <property type="term" value="P:lipopolysaccharide biosynthetic process"/>
    <property type="evidence" value="ECO:0007669"/>
    <property type="project" value="TreeGrafter"/>
</dbReference>
<evidence type="ECO:0000313" key="3">
    <source>
        <dbReference type="Proteomes" id="UP000321464"/>
    </source>
</evidence>
<protein>
    <submittedName>
        <fullName evidence="2">Mannosyltransferase</fullName>
    </submittedName>
</protein>
<dbReference type="Pfam" id="PF13692">
    <property type="entry name" value="Glyco_trans_1_4"/>
    <property type="match status" value="1"/>
</dbReference>
<comment type="caution">
    <text evidence="2">The sequence shown here is derived from an EMBL/GenBank/DDBJ whole genome shotgun (WGS) entry which is preliminary data.</text>
</comment>
<accession>A0A512AJE9</accession>
<proteinExistence type="predicted"/>
<evidence type="ECO:0000256" key="1">
    <source>
        <dbReference type="ARBA" id="ARBA00022679"/>
    </source>
</evidence>